<dbReference type="InterPro" id="IPR007889">
    <property type="entry name" value="HTH_Psq"/>
</dbReference>
<comment type="subcellular location">
    <subcellularLocation>
        <location evidence="1">Nucleus</location>
    </subcellularLocation>
</comment>
<evidence type="ECO:0008006" key="7">
    <source>
        <dbReference type="Google" id="ProtNLM"/>
    </source>
</evidence>
<feature type="compositionally biased region" description="Basic and acidic residues" evidence="2">
    <location>
        <begin position="304"/>
        <end position="324"/>
    </location>
</feature>
<dbReference type="Pfam" id="PF05225">
    <property type="entry name" value="HTH_psq"/>
    <property type="match status" value="1"/>
</dbReference>
<comment type="caution">
    <text evidence="5">The sequence shown here is derived from an EMBL/GenBank/DDBJ whole genome shotgun (WGS) entry which is preliminary data.</text>
</comment>
<accession>A0ABQ9HR94</accession>
<protein>
    <recommendedName>
        <fullName evidence="7">HTH psq-type domain-containing protein</fullName>
    </recommendedName>
</protein>
<dbReference type="Gene3D" id="1.10.10.60">
    <property type="entry name" value="Homeodomain-like"/>
    <property type="match status" value="1"/>
</dbReference>
<dbReference type="InterPro" id="IPR009057">
    <property type="entry name" value="Homeodomain-like_sf"/>
</dbReference>
<evidence type="ECO:0000259" key="3">
    <source>
        <dbReference type="Pfam" id="PF03184"/>
    </source>
</evidence>
<evidence type="ECO:0000256" key="2">
    <source>
        <dbReference type="SAM" id="MobiDB-lite"/>
    </source>
</evidence>
<dbReference type="InterPro" id="IPR004875">
    <property type="entry name" value="DDE_SF_endonuclease_dom"/>
</dbReference>
<proteinExistence type="predicted"/>
<feature type="domain" description="HTH psq-type" evidence="4">
    <location>
        <begin position="15"/>
        <end position="49"/>
    </location>
</feature>
<evidence type="ECO:0000256" key="1">
    <source>
        <dbReference type="ARBA" id="ARBA00004123"/>
    </source>
</evidence>
<gene>
    <name evidence="5" type="ORF">PR048_013115</name>
</gene>
<dbReference type="SUPFAM" id="SSF46689">
    <property type="entry name" value="Homeodomain-like"/>
    <property type="match status" value="1"/>
</dbReference>
<evidence type="ECO:0000313" key="5">
    <source>
        <dbReference type="EMBL" id="KAJ8886903.1"/>
    </source>
</evidence>
<dbReference type="Proteomes" id="UP001159363">
    <property type="component" value="Chromosome X"/>
</dbReference>
<evidence type="ECO:0000259" key="4">
    <source>
        <dbReference type="Pfam" id="PF05225"/>
    </source>
</evidence>
<reference evidence="5 6" key="1">
    <citation type="submission" date="2023-02" db="EMBL/GenBank/DDBJ databases">
        <title>LHISI_Scaffold_Assembly.</title>
        <authorList>
            <person name="Stuart O.P."/>
            <person name="Cleave R."/>
            <person name="Magrath M.J.L."/>
            <person name="Mikheyev A.S."/>
        </authorList>
    </citation>
    <scope>NUCLEOTIDE SEQUENCE [LARGE SCALE GENOMIC DNA]</scope>
    <source>
        <strain evidence="5">Daus_M_001</strain>
        <tissue evidence="5">Leg muscle</tissue>
    </source>
</reference>
<organism evidence="5 6">
    <name type="scientific">Dryococelus australis</name>
    <dbReference type="NCBI Taxonomy" id="614101"/>
    <lineage>
        <taxon>Eukaryota</taxon>
        <taxon>Metazoa</taxon>
        <taxon>Ecdysozoa</taxon>
        <taxon>Arthropoda</taxon>
        <taxon>Hexapoda</taxon>
        <taxon>Insecta</taxon>
        <taxon>Pterygota</taxon>
        <taxon>Neoptera</taxon>
        <taxon>Polyneoptera</taxon>
        <taxon>Phasmatodea</taxon>
        <taxon>Verophasmatodea</taxon>
        <taxon>Anareolatae</taxon>
        <taxon>Phasmatidae</taxon>
        <taxon>Eurycanthinae</taxon>
        <taxon>Dryococelus</taxon>
    </lineage>
</organism>
<dbReference type="EMBL" id="JARBHB010000004">
    <property type="protein sequence ID" value="KAJ8886903.1"/>
    <property type="molecule type" value="Genomic_DNA"/>
</dbReference>
<evidence type="ECO:0000313" key="6">
    <source>
        <dbReference type="Proteomes" id="UP001159363"/>
    </source>
</evidence>
<sequence length="324" mass="36118">MSNKGKKLGTSWNQDQLIAAMDVVLKDGMSIRGAVVKYGIPRTTLRHHLASGSPTKIKAKNYTFVQEYSDLLISMPVTPKVMKRTIFTFCEVNQLGHLFNKTAGLPGRNCNDRIECALETALYLQYEQKGNSSLPSQTKKGAKRVHNIASEHDENITIVACGNALENVISPVILLKGDRMKPDWKENLPPGRHALLFDEAQSHLDANIVTAVEAHGVTLFCLPSNTTNELQPLDKSVFKQFESYWGDEVMWFWARKSSGKVVHKCEKILPQDGTGLSGFEATSVYPYNPNRIPDEAYAPSDLKQQTRIEVQSDRASADKSLRTP</sequence>
<keyword evidence="6" id="KW-1185">Reference proteome</keyword>
<feature type="domain" description="DDE-1" evidence="3">
    <location>
        <begin position="191"/>
        <end position="250"/>
    </location>
</feature>
<name>A0ABQ9HR94_9NEOP</name>
<feature type="region of interest" description="Disordered" evidence="2">
    <location>
        <begin position="295"/>
        <end position="324"/>
    </location>
</feature>
<dbReference type="Pfam" id="PF03184">
    <property type="entry name" value="DDE_1"/>
    <property type="match status" value="1"/>
</dbReference>